<dbReference type="AlphaFoldDB" id="A0A7V3ZVB0"/>
<sequence length="468" mass="56450">MRNFLFLFLPLLIFGYPEALLEKEGLVNEFVENPYTYYYFNPAYLVELKERFIGFTIYSDGKNPQFSSLIFVNKNIFFPYALIFNNFETEFTSEKSFTFIIAKKSKDYSYGFKGQIVKQKNFYEDKFFYEKTDFYYESYSAGDSAGDYFDFDVDYTLEKKYFKNSYFTQTKSDIFYFPFSFYLKRKNFEIGFDLNASKEKLTVSENREEVNENFVEEYSLAKEGDTVLNYYYEELISKRRFSCQSKANEETSTIFIKDISFFFKKKFKGLSDNKLLIGRLGYLSQIKKGIGYYQDKDSSYQGYLEWVKEWHTGSYEEDKDFSEQGKGIIYEGKKILKDKKENVYEEMGFGFFYYINLFKFGNNLFLGMRERVDYLKEESFKGKVIFYLGNKLEKDNFSLFPIFIPILYFHKDRKEYNYNIFLNLSFRIFDFLNFRFSHLWQSDFGDLKKFKIPKIISKRWVFSSNFNY</sequence>
<dbReference type="EMBL" id="DTDR01000103">
    <property type="protein sequence ID" value="HGK63747.1"/>
    <property type="molecule type" value="Genomic_DNA"/>
</dbReference>
<reference evidence="1" key="1">
    <citation type="journal article" date="2020" name="mSystems">
        <title>Genome- and Community-Level Interaction Insights into Carbon Utilization and Element Cycling Functions of Hydrothermarchaeota in Hydrothermal Sediment.</title>
        <authorList>
            <person name="Zhou Z."/>
            <person name="Liu Y."/>
            <person name="Xu W."/>
            <person name="Pan J."/>
            <person name="Luo Z.H."/>
            <person name="Li M."/>
        </authorList>
    </citation>
    <scope>NUCLEOTIDE SEQUENCE [LARGE SCALE GENOMIC DNA]</scope>
    <source>
        <strain evidence="1">SpSt-697</strain>
    </source>
</reference>
<proteinExistence type="predicted"/>
<gene>
    <name evidence="1" type="ORF">ENU74_04055</name>
</gene>
<name>A0A7V3ZVB0_UNCW3</name>
<evidence type="ECO:0000313" key="1">
    <source>
        <dbReference type="EMBL" id="HGK63747.1"/>
    </source>
</evidence>
<accession>A0A7V3ZVB0</accession>
<organism evidence="1">
    <name type="scientific">candidate division WOR-3 bacterium</name>
    <dbReference type="NCBI Taxonomy" id="2052148"/>
    <lineage>
        <taxon>Bacteria</taxon>
        <taxon>Bacteria division WOR-3</taxon>
    </lineage>
</organism>
<protein>
    <submittedName>
        <fullName evidence="1">Uncharacterized protein</fullName>
    </submittedName>
</protein>
<comment type="caution">
    <text evidence="1">The sequence shown here is derived from an EMBL/GenBank/DDBJ whole genome shotgun (WGS) entry which is preliminary data.</text>
</comment>